<dbReference type="eggNOG" id="KOG4658">
    <property type="taxonomic scope" value="Eukaryota"/>
</dbReference>
<dbReference type="GO" id="GO:0043531">
    <property type="term" value="F:ADP binding"/>
    <property type="evidence" value="ECO:0007669"/>
    <property type="project" value="InterPro"/>
</dbReference>
<sequence>MAEAILSAIISEVLGRVISLVVGNFHGDRSTEAKLQRICRMLIKIHSVVEEAKDVEKEMIINFLLHEDDLSIRKLDVLSILGDIGAGKTTLVQHACDDSRVRSHFTTILLLNFSNTYKMETHEPSVVQHPKHVIGAEMLEILMTPLHELRQNFFNRRFLIVFEGVDMHSKHMLEELLQSLNCGRQDSKIIVTTNNKNVATIGTVQPINLKFLRCLEYWFFFKALAFPGRDAENPGLLASGKSIAMKLNSPMFGMLRANPKPKFWEVCFSPTKSNKNTLRSWY</sequence>
<dbReference type="PANTHER" id="PTHR33377:SF101">
    <property type="entry name" value="NB-ARC DOMAIN CONTAINING PROTEIN, EXPRESSED"/>
    <property type="match status" value="1"/>
</dbReference>
<dbReference type="Proteomes" id="UP000006038">
    <property type="component" value="Chromosome 12"/>
</dbReference>
<reference evidence="2" key="1">
    <citation type="journal article" date="2013" name="Nat. Commun.">
        <title>Whole-genome sequencing of Oryza brachyantha reveals mechanisms underlying Oryza genome evolution.</title>
        <authorList>
            <person name="Chen J."/>
            <person name="Huang Q."/>
            <person name="Gao D."/>
            <person name="Wang J."/>
            <person name="Lang Y."/>
            <person name="Liu T."/>
            <person name="Li B."/>
            <person name="Bai Z."/>
            <person name="Luis Goicoechea J."/>
            <person name="Liang C."/>
            <person name="Chen C."/>
            <person name="Zhang W."/>
            <person name="Sun S."/>
            <person name="Liao Y."/>
            <person name="Zhang X."/>
            <person name="Yang L."/>
            <person name="Song C."/>
            <person name="Wang M."/>
            <person name="Shi J."/>
            <person name="Liu G."/>
            <person name="Liu J."/>
            <person name="Zhou H."/>
            <person name="Zhou W."/>
            <person name="Yu Q."/>
            <person name="An N."/>
            <person name="Chen Y."/>
            <person name="Cai Q."/>
            <person name="Wang B."/>
            <person name="Liu B."/>
            <person name="Min J."/>
            <person name="Huang Y."/>
            <person name="Wu H."/>
            <person name="Li Z."/>
            <person name="Zhang Y."/>
            <person name="Yin Y."/>
            <person name="Song W."/>
            <person name="Jiang J."/>
            <person name="Jackson S.A."/>
            <person name="Wing R.A."/>
            <person name="Wang J."/>
            <person name="Chen M."/>
        </authorList>
    </citation>
    <scope>NUCLEOTIDE SEQUENCE [LARGE SCALE GENOMIC DNA]</scope>
    <source>
        <strain evidence="2">cv. IRGC 101232</strain>
    </source>
</reference>
<dbReference type="OMA" id="YKMETHE"/>
<feature type="domain" description="NB-ARC" evidence="1">
    <location>
        <begin position="56"/>
        <end position="229"/>
    </location>
</feature>
<evidence type="ECO:0000259" key="1">
    <source>
        <dbReference type="Pfam" id="PF00931"/>
    </source>
</evidence>
<dbReference type="HOGENOM" id="CLU_988225_0_0_1"/>
<dbReference type="STRING" id="4533.J3ND63"/>
<evidence type="ECO:0000313" key="2">
    <source>
        <dbReference type="EnsemblPlants" id="OB12G19210.1"/>
    </source>
</evidence>
<evidence type="ECO:0000313" key="3">
    <source>
        <dbReference type="Proteomes" id="UP000006038"/>
    </source>
</evidence>
<dbReference type="Gene3D" id="3.40.50.300">
    <property type="entry name" value="P-loop containing nucleotide triphosphate hydrolases"/>
    <property type="match status" value="1"/>
</dbReference>
<protein>
    <recommendedName>
        <fullName evidence="1">NB-ARC domain-containing protein</fullName>
    </recommendedName>
</protein>
<dbReference type="InterPro" id="IPR027417">
    <property type="entry name" value="P-loop_NTPase"/>
</dbReference>
<dbReference type="Pfam" id="PF00931">
    <property type="entry name" value="NB-ARC"/>
    <property type="match status" value="1"/>
</dbReference>
<dbReference type="AlphaFoldDB" id="J3ND63"/>
<dbReference type="InterPro" id="IPR002182">
    <property type="entry name" value="NB-ARC"/>
</dbReference>
<proteinExistence type="predicted"/>
<accession>J3ND63</accession>
<organism evidence="2">
    <name type="scientific">Oryza brachyantha</name>
    <name type="common">malo sina</name>
    <dbReference type="NCBI Taxonomy" id="4533"/>
    <lineage>
        <taxon>Eukaryota</taxon>
        <taxon>Viridiplantae</taxon>
        <taxon>Streptophyta</taxon>
        <taxon>Embryophyta</taxon>
        <taxon>Tracheophyta</taxon>
        <taxon>Spermatophyta</taxon>
        <taxon>Magnoliopsida</taxon>
        <taxon>Liliopsida</taxon>
        <taxon>Poales</taxon>
        <taxon>Poaceae</taxon>
        <taxon>BOP clade</taxon>
        <taxon>Oryzoideae</taxon>
        <taxon>Oryzeae</taxon>
        <taxon>Oryzinae</taxon>
        <taxon>Oryza</taxon>
    </lineage>
</organism>
<name>J3ND63_ORYBR</name>
<dbReference type="EnsemblPlants" id="OB12G19210.1">
    <property type="protein sequence ID" value="OB12G19210.1"/>
    <property type="gene ID" value="OB12G19210"/>
</dbReference>
<keyword evidence="3" id="KW-1185">Reference proteome</keyword>
<dbReference type="PANTHER" id="PTHR33377">
    <property type="entry name" value="OS10G0134700 PROTEIN-RELATED"/>
    <property type="match status" value="1"/>
</dbReference>
<reference evidence="2" key="2">
    <citation type="submission" date="2013-04" db="UniProtKB">
        <authorList>
            <consortium name="EnsemblPlants"/>
        </authorList>
    </citation>
    <scope>IDENTIFICATION</scope>
</reference>
<dbReference type="SUPFAM" id="SSF52540">
    <property type="entry name" value="P-loop containing nucleoside triphosphate hydrolases"/>
    <property type="match status" value="1"/>
</dbReference>
<dbReference type="Gramene" id="OB12G19210.1">
    <property type="protein sequence ID" value="OB12G19210.1"/>
    <property type="gene ID" value="OB12G19210"/>
</dbReference>